<evidence type="ECO:0000313" key="2">
    <source>
        <dbReference type="Proteomes" id="UP000075324"/>
    </source>
</evidence>
<accession>A0A150MJX8</accession>
<sequence>MEHRLPLCGSPRPKLQAHCACWQREGKRVRFPALFKWLLWAKK</sequence>
<proteinExistence type="predicted"/>
<gene>
    <name evidence="1" type="ORF">B4110_0638</name>
</gene>
<evidence type="ECO:0000313" key="1">
    <source>
        <dbReference type="EMBL" id="KYD24629.1"/>
    </source>
</evidence>
<reference evidence="1 2" key="1">
    <citation type="submission" date="2016-01" db="EMBL/GenBank/DDBJ databases">
        <title>Draft Genome Sequences of Seven Thermophilic Sporeformers Isolated from Foods.</title>
        <authorList>
            <person name="Berendsen E.M."/>
            <person name="Wells-Bennik M.H."/>
            <person name="Krawcyk A.O."/>
            <person name="De Jong A."/>
            <person name="Holsappel S."/>
            <person name="Eijlander R.T."/>
            <person name="Kuipers O.P."/>
        </authorList>
    </citation>
    <scope>NUCLEOTIDE SEQUENCE [LARGE SCALE GENOMIC DNA]</scope>
    <source>
        <strain evidence="1 2">B4110</strain>
    </source>
</reference>
<comment type="caution">
    <text evidence="1">The sequence shown here is derived from an EMBL/GenBank/DDBJ whole genome shotgun (WGS) entry which is preliminary data.</text>
</comment>
<dbReference type="EMBL" id="LQYW01000149">
    <property type="protein sequence ID" value="KYD24629.1"/>
    <property type="molecule type" value="Genomic_DNA"/>
</dbReference>
<organism evidence="1 2">
    <name type="scientific">Parageobacillus toebii</name>
    <dbReference type="NCBI Taxonomy" id="153151"/>
    <lineage>
        <taxon>Bacteria</taxon>
        <taxon>Bacillati</taxon>
        <taxon>Bacillota</taxon>
        <taxon>Bacilli</taxon>
        <taxon>Bacillales</taxon>
        <taxon>Anoxybacillaceae</taxon>
        <taxon>Parageobacillus</taxon>
    </lineage>
</organism>
<name>A0A150MJX8_9BACL</name>
<dbReference type="AlphaFoldDB" id="A0A150MJX8"/>
<dbReference type="Proteomes" id="UP000075324">
    <property type="component" value="Unassembled WGS sequence"/>
</dbReference>
<protein>
    <submittedName>
        <fullName evidence="1">Uncharacterized protein</fullName>
    </submittedName>
</protein>